<dbReference type="EMBL" id="SWCI01000006">
    <property type="protein sequence ID" value="TKB48610.1"/>
    <property type="molecule type" value="Genomic_DNA"/>
</dbReference>
<reference evidence="1 2" key="1">
    <citation type="submission" date="2019-04" db="EMBL/GenBank/DDBJ databases">
        <authorList>
            <person name="Hwang J.C."/>
        </authorList>
    </citation>
    <scope>NUCLEOTIDE SEQUENCE [LARGE SCALE GENOMIC DNA]</scope>
    <source>
        <strain evidence="1 2">IMCC35001</strain>
    </source>
</reference>
<dbReference type="Proteomes" id="UP000305674">
    <property type="component" value="Unassembled WGS sequence"/>
</dbReference>
<accession>A0A4U1BCI6</accession>
<proteinExistence type="predicted"/>
<gene>
    <name evidence="1" type="ORF">FCL40_10635</name>
</gene>
<dbReference type="PROSITE" id="PS51257">
    <property type="entry name" value="PROKAR_LIPOPROTEIN"/>
    <property type="match status" value="1"/>
</dbReference>
<evidence type="ECO:0000313" key="2">
    <source>
        <dbReference type="Proteomes" id="UP000305674"/>
    </source>
</evidence>
<name>A0A4U1BCI6_9GAMM</name>
<keyword evidence="2" id="KW-1185">Reference proteome</keyword>
<comment type="caution">
    <text evidence="1">The sequence shown here is derived from an EMBL/GenBank/DDBJ whole genome shotgun (WGS) entry which is preliminary data.</text>
</comment>
<dbReference type="AlphaFoldDB" id="A0A4U1BCI6"/>
<protein>
    <recommendedName>
        <fullName evidence="3">Tetratricopeptide repeat-containing protein</fullName>
    </recommendedName>
</protein>
<dbReference type="OrthoDB" id="9818940at2"/>
<evidence type="ECO:0000313" key="1">
    <source>
        <dbReference type="EMBL" id="TKB48610.1"/>
    </source>
</evidence>
<sequence>MRYFWVNNLIRNSLGVIALLGVSSLMLACSSLPPEKRSFQREIDKALSGSDAAATTVAKVYCRGEYYKLFKTYKNPSQCVKWVDYAVTILGTSGGQYKDSGYLGEVYFWTLSDLIHGDMASHYDAAKVKVIEKVEAIRTDDSKRGLWLFYNEYSRHDKDKSRRTTISKEMCDKRGEAEYCSYYADRLYDNDRNLEALKLYEKSGTSGAESKFNLSQLYLHPPKGRDSEPEKALTLMKSAYVTWLNSCDERYGASSTECVDMKGRRDARLFEIQAEVAFKQDVGLDRSIRLDKYKVAVTHYLKSKKYFEALVYFDLLERMDYQLPASMSFFKAEAYFHTDETDKARSVYQQYLNSAGKKGAYYRTALERLNEINAL</sequence>
<organism evidence="1 2">
    <name type="scientific">Ferrimonas sediminicola</name>
    <dbReference type="NCBI Taxonomy" id="2569538"/>
    <lineage>
        <taxon>Bacteria</taxon>
        <taxon>Pseudomonadati</taxon>
        <taxon>Pseudomonadota</taxon>
        <taxon>Gammaproteobacteria</taxon>
        <taxon>Alteromonadales</taxon>
        <taxon>Ferrimonadaceae</taxon>
        <taxon>Ferrimonas</taxon>
    </lineage>
</organism>
<dbReference type="RefSeq" id="WP_136853287.1">
    <property type="nucleotide sequence ID" value="NZ_SWCI01000006.1"/>
</dbReference>
<evidence type="ECO:0008006" key="3">
    <source>
        <dbReference type="Google" id="ProtNLM"/>
    </source>
</evidence>